<dbReference type="GO" id="GO:0019825">
    <property type="term" value="F:oxygen binding"/>
    <property type="evidence" value="ECO:0007669"/>
    <property type="project" value="InterPro"/>
</dbReference>
<proteinExistence type="predicted"/>
<accession>A0A8A4TTS0</accession>
<keyword evidence="2" id="KW-1185">Reference proteome</keyword>
<reference evidence="1" key="1">
    <citation type="submission" date="2021-03" db="EMBL/GenBank/DDBJ databases">
        <title>Acanthopleuribacteraceae sp. M133.</title>
        <authorList>
            <person name="Wang G."/>
        </authorList>
    </citation>
    <scope>NUCLEOTIDE SEQUENCE</scope>
    <source>
        <strain evidence="1">M133</strain>
    </source>
</reference>
<dbReference type="GO" id="GO:0020037">
    <property type="term" value="F:heme binding"/>
    <property type="evidence" value="ECO:0007669"/>
    <property type="project" value="InterPro"/>
</dbReference>
<dbReference type="CDD" id="cd01040">
    <property type="entry name" value="Mb-like"/>
    <property type="match status" value="1"/>
</dbReference>
<name>A0A8A4TTS0_SULCO</name>
<dbReference type="RefSeq" id="WP_237379566.1">
    <property type="nucleotide sequence ID" value="NZ_CP071793.1"/>
</dbReference>
<dbReference type="InterPro" id="IPR044399">
    <property type="entry name" value="Mb-like_M"/>
</dbReference>
<dbReference type="InterPro" id="IPR009050">
    <property type="entry name" value="Globin-like_sf"/>
</dbReference>
<dbReference type="Gene3D" id="1.10.490.10">
    <property type="entry name" value="Globins"/>
    <property type="match status" value="1"/>
</dbReference>
<evidence type="ECO:0000313" key="2">
    <source>
        <dbReference type="Proteomes" id="UP000663929"/>
    </source>
</evidence>
<sequence>MTIPIPLKESLFRITGDTVEGWDSFLETFYNTFFASSPEVAAKFKRTKLKHQRLLLRRSLESILKMAWSTEIPIGLDEIAERHDRNNLDIRPYLYELWEESLIQTVSRVDPYFDEEVELSWRIALEPGIKFMIDHYRAS</sequence>
<dbReference type="KEGG" id="scor:J3U87_30505"/>
<dbReference type="EMBL" id="CP071793">
    <property type="protein sequence ID" value="QTD49935.1"/>
    <property type="molecule type" value="Genomic_DNA"/>
</dbReference>
<dbReference type="SUPFAM" id="SSF46458">
    <property type="entry name" value="Globin-like"/>
    <property type="match status" value="1"/>
</dbReference>
<dbReference type="InterPro" id="IPR012292">
    <property type="entry name" value="Globin/Proto"/>
</dbReference>
<gene>
    <name evidence="1" type="ORF">J3U87_30505</name>
</gene>
<organism evidence="1 2">
    <name type="scientific">Sulfidibacter corallicola</name>
    <dbReference type="NCBI Taxonomy" id="2818388"/>
    <lineage>
        <taxon>Bacteria</taxon>
        <taxon>Pseudomonadati</taxon>
        <taxon>Acidobacteriota</taxon>
        <taxon>Holophagae</taxon>
        <taxon>Acanthopleuribacterales</taxon>
        <taxon>Acanthopleuribacteraceae</taxon>
        <taxon>Sulfidibacter</taxon>
    </lineage>
</organism>
<evidence type="ECO:0000313" key="1">
    <source>
        <dbReference type="EMBL" id="QTD49935.1"/>
    </source>
</evidence>
<protein>
    <submittedName>
        <fullName evidence="1">Globin</fullName>
    </submittedName>
</protein>
<dbReference type="AlphaFoldDB" id="A0A8A4TTS0"/>
<dbReference type="Proteomes" id="UP000663929">
    <property type="component" value="Chromosome"/>
</dbReference>